<protein>
    <submittedName>
        <fullName evidence="2">Transposase</fullName>
    </submittedName>
</protein>
<evidence type="ECO:0000313" key="3">
    <source>
        <dbReference type="Proteomes" id="UP000249341"/>
    </source>
</evidence>
<feature type="non-terminal residue" evidence="2">
    <location>
        <position position="242"/>
    </location>
</feature>
<accession>A0A327YVB0</accession>
<dbReference type="InterPro" id="IPR047951">
    <property type="entry name" value="Transpos_ISL3"/>
</dbReference>
<gene>
    <name evidence="2" type="ORF">B0I29_1422</name>
</gene>
<dbReference type="PROSITE" id="PS50531">
    <property type="entry name" value="HTH_IS21"/>
    <property type="match status" value="1"/>
</dbReference>
<evidence type="ECO:0000313" key="2">
    <source>
        <dbReference type="EMBL" id="RAK24624.1"/>
    </source>
</evidence>
<name>A0A327YVB0_9ACTN</name>
<evidence type="ECO:0000259" key="1">
    <source>
        <dbReference type="PROSITE" id="PS50531"/>
    </source>
</evidence>
<feature type="domain" description="HTH IS21-type" evidence="1">
    <location>
        <begin position="7"/>
        <end position="70"/>
    </location>
</feature>
<dbReference type="Gene3D" id="1.10.10.60">
    <property type="entry name" value="Homeodomain-like"/>
    <property type="match status" value="1"/>
</dbReference>
<dbReference type="Proteomes" id="UP000249341">
    <property type="component" value="Unassembled WGS sequence"/>
</dbReference>
<proteinExistence type="predicted"/>
<dbReference type="InterPro" id="IPR017894">
    <property type="entry name" value="HTH_IS21_transposase_type"/>
</dbReference>
<sequence length="242" mass="27596">MAQRRRKHHALVHELIGQGAGFRQIARHLGWSHNTVSRYAHAATWQELMTTQKRRPSLLDPFKPYLITRIDNGCLKARLLHREVTAQGFTGGYGIVRAFIEQHRHRPDLRTQPRPLSPRQVTGWICRHPDNLSEHDTSRLHDVLTRCPEIHAAADLVRAFGEIMTRRHGHRLADWISTAEQAELPGISRFVNGLKSDLAAVTAGLTLPFSSGPVEGNVNRIKTLKRQMYGRANFDLLRKRVL</sequence>
<reference evidence="2 3" key="1">
    <citation type="submission" date="2018-06" db="EMBL/GenBank/DDBJ databases">
        <title>Genomic Encyclopedia of Type Strains, Phase III (KMG-III): the genomes of soil and plant-associated and newly described type strains.</title>
        <authorList>
            <person name="Whitman W."/>
        </authorList>
    </citation>
    <scope>NUCLEOTIDE SEQUENCE [LARGE SCALE GENOMIC DNA]</scope>
    <source>
        <strain evidence="2 3">CGMCC 4.7090</strain>
    </source>
</reference>
<keyword evidence="3" id="KW-1185">Reference proteome</keyword>
<comment type="caution">
    <text evidence="2">The sequence shown here is derived from an EMBL/GenBank/DDBJ whole genome shotgun (WGS) entry which is preliminary data.</text>
</comment>
<dbReference type="PANTHER" id="PTHR33498">
    <property type="entry name" value="TRANSPOSASE FOR INSERTION SEQUENCE ELEMENT IS1557"/>
    <property type="match status" value="1"/>
</dbReference>
<dbReference type="InterPro" id="IPR002560">
    <property type="entry name" value="Transposase_DDE"/>
</dbReference>
<dbReference type="EMBL" id="QLMJ01000042">
    <property type="protein sequence ID" value="RAK24624.1"/>
    <property type="molecule type" value="Genomic_DNA"/>
</dbReference>
<dbReference type="Pfam" id="PF01610">
    <property type="entry name" value="DDE_Tnp_ISL3"/>
    <property type="match status" value="1"/>
</dbReference>
<dbReference type="PANTHER" id="PTHR33498:SF1">
    <property type="entry name" value="TRANSPOSASE FOR INSERTION SEQUENCE ELEMENT IS1557"/>
    <property type="match status" value="1"/>
</dbReference>
<organism evidence="2 3">
    <name type="scientific">Actinoplanes lutulentus</name>
    <dbReference type="NCBI Taxonomy" id="1287878"/>
    <lineage>
        <taxon>Bacteria</taxon>
        <taxon>Bacillati</taxon>
        <taxon>Actinomycetota</taxon>
        <taxon>Actinomycetes</taxon>
        <taxon>Micromonosporales</taxon>
        <taxon>Micromonosporaceae</taxon>
        <taxon>Actinoplanes</taxon>
    </lineage>
</organism>
<dbReference type="AlphaFoldDB" id="A0A327YVB0"/>